<dbReference type="AlphaFoldDB" id="A0A811UN52"/>
<dbReference type="InterPro" id="IPR002557">
    <property type="entry name" value="Chitin-bd_dom"/>
</dbReference>
<accession>A0A811UN52</accession>
<dbReference type="OrthoDB" id="6020543at2759"/>
<organism evidence="3 4">
    <name type="scientific">Ceratitis capitata</name>
    <name type="common">Mediterranean fruit fly</name>
    <name type="synonym">Tephritis capitata</name>
    <dbReference type="NCBI Taxonomy" id="7213"/>
    <lineage>
        <taxon>Eukaryota</taxon>
        <taxon>Metazoa</taxon>
        <taxon>Ecdysozoa</taxon>
        <taxon>Arthropoda</taxon>
        <taxon>Hexapoda</taxon>
        <taxon>Insecta</taxon>
        <taxon>Pterygota</taxon>
        <taxon>Neoptera</taxon>
        <taxon>Endopterygota</taxon>
        <taxon>Diptera</taxon>
        <taxon>Brachycera</taxon>
        <taxon>Muscomorpha</taxon>
        <taxon>Tephritoidea</taxon>
        <taxon>Tephritidae</taxon>
        <taxon>Ceratitis</taxon>
        <taxon>Ceratitis</taxon>
    </lineage>
</organism>
<evidence type="ECO:0000313" key="3">
    <source>
        <dbReference type="EMBL" id="CAD6999225.1"/>
    </source>
</evidence>
<dbReference type="SMART" id="SM00494">
    <property type="entry name" value="ChtBD2"/>
    <property type="match status" value="1"/>
</dbReference>
<comment type="caution">
    <text evidence="3">The sequence shown here is derived from an EMBL/GenBank/DDBJ whole genome shotgun (WGS) entry which is preliminary data.</text>
</comment>
<feature type="domain" description="Chitin-binding type-2" evidence="2">
    <location>
        <begin position="185"/>
        <end position="241"/>
    </location>
</feature>
<evidence type="ECO:0000313" key="4">
    <source>
        <dbReference type="Proteomes" id="UP000606786"/>
    </source>
</evidence>
<evidence type="ECO:0000259" key="2">
    <source>
        <dbReference type="PROSITE" id="PS50940"/>
    </source>
</evidence>
<proteinExistence type="predicted"/>
<protein>
    <submittedName>
        <fullName evidence="3">(Mediterranean fruit fly) hypothetical protein</fullName>
    </submittedName>
</protein>
<dbReference type="SUPFAM" id="SSF57625">
    <property type="entry name" value="Invertebrate chitin-binding proteins"/>
    <property type="match status" value="1"/>
</dbReference>
<gene>
    <name evidence="3" type="ORF">CCAP1982_LOCUS7759</name>
</gene>
<dbReference type="InterPro" id="IPR036508">
    <property type="entry name" value="Chitin-bd_dom_sf"/>
</dbReference>
<feature type="coiled-coil region" evidence="1">
    <location>
        <begin position="240"/>
        <end position="267"/>
    </location>
</feature>
<keyword evidence="4" id="KW-1185">Reference proteome</keyword>
<dbReference type="GO" id="GO:0008061">
    <property type="term" value="F:chitin binding"/>
    <property type="evidence" value="ECO:0007669"/>
    <property type="project" value="InterPro"/>
</dbReference>
<evidence type="ECO:0000256" key="1">
    <source>
        <dbReference type="SAM" id="Coils"/>
    </source>
</evidence>
<dbReference type="EMBL" id="CAJHJT010000012">
    <property type="protein sequence ID" value="CAD6999225.1"/>
    <property type="molecule type" value="Genomic_DNA"/>
</dbReference>
<dbReference type="Gene3D" id="2.170.140.10">
    <property type="entry name" value="Chitin binding domain"/>
    <property type="match status" value="1"/>
</dbReference>
<keyword evidence="1" id="KW-0175">Coiled coil</keyword>
<dbReference type="PROSITE" id="PS50940">
    <property type="entry name" value="CHIT_BIND_II"/>
    <property type="match status" value="1"/>
</dbReference>
<sequence length="280" mass="31671">MLLLSPQKSCSYKTSAFIIICALQLFTYTRAKIISDCSTITSATAEYIPNPNTTCNSRYPFIYCNAELSAYCTQDECIDEFECEREEELSAASDSEDQVTSTSTMKMTTISTHPGTRRTTAKVKTTTLEPTKPTAVAITATTKTIATIPIISTQATKTITTTTTTGNPTIEPNINPTTIEALNIRQLCRIGITENYPYMRNCRYYYRCTNGYLLFQECPYLMSFDVYNGYCKHAREARCVNQARNIIVRLQNKRKNNNNNNNQNNNNLNNINGQWDLINF</sequence>
<dbReference type="GO" id="GO:0005576">
    <property type="term" value="C:extracellular region"/>
    <property type="evidence" value="ECO:0007669"/>
    <property type="project" value="InterPro"/>
</dbReference>
<reference evidence="3" key="1">
    <citation type="submission" date="2020-11" db="EMBL/GenBank/DDBJ databases">
        <authorList>
            <person name="Whitehead M."/>
        </authorList>
    </citation>
    <scope>NUCLEOTIDE SEQUENCE</scope>
    <source>
        <strain evidence="3">EGII</strain>
    </source>
</reference>
<dbReference type="Pfam" id="PF01607">
    <property type="entry name" value="CBM_14"/>
    <property type="match status" value="1"/>
</dbReference>
<dbReference type="Proteomes" id="UP000606786">
    <property type="component" value="Unassembled WGS sequence"/>
</dbReference>
<name>A0A811UN52_CERCA</name>